<comment type="caution">
    <text evidence="5">The sequence shown here is derived from an EMBL/GenBank/DDBJ whole genome shotgun (WGS) entry which is preliminary data.</text>
</comment>
<comment type="subcellular location">
    <subcellularLocation>
        <location evidence="1">Cell membrane</location>
        <topology evidence="1">Multi-pass membrane protein</topology>
    </subcellularLocation>
</comment>
<dbReference type="Pfam" id="PF02705">
    <property type="entry name" value="K_trans"/>
    <property type="match status" value="1"/>
</dbReference>
<feature type="domain" description="K+ potassium transporter integral membrane" evidence="4">
    <location>
        <begin position="7"/>
        <end position="131"/>
    </location>
</feature>
<evidence type="ECO:0000256" key="3">
    <source>
        <dbReference type="SAM" id="Phobius"/>
    </source>
</evidence>
<dbReference type="AlphaFoldDB" id="A0A8X8CVX3"/>
<evidence type="ECO:0000256" key="2">
    <source>
        <dbReference type="ARBA" id="ARBA00008440"/>
    </source>
</evidence>
<feature type="transmembrane region" description="Helical" evidence="3">
    <location>
        <begin position="66"/>
        <end position="86"/>
    </location>
</feature>
<keyword evidence="3" id="KW-0812">Transmembrane</keyword>
<dbReference type="InterPro" id="IPR053951">
    <property type="entry name" value="K_trans_N"/>
</dbReference>
<dbReference type="Proteomes" id="UP000886885">
    <property type="component" value="Chromosome 7A"/>
</dbReference>
<dbReference type="PANTHER" id="PTHR30540:SF137">
    <property type="entry name" value="POTASSIUM TRANSPORTER"/>
    <property type="match status" value="1"/>
</dbReference>
<proteinExistence type="inferred from homology"/>
<evidence type="ECO:0000259" key="4">
    <source>
        <dbReference type="Pfam" id="PF02705"/>
    </source>
</evidence>
<dbReference type="OrthoDB" id="1715332at2759"/>
<dbReference type="InterPro" id="IPR003855">
    <property type="entry name" value="K+_transporter"/>
</dbReference>
<keyword evidence="6" id="KW-1185">Reference proteome</keyword>
<feature type="transmembrane region" description="Helical" evidence="3">
    <location>
        <begin position="13"/>
        <end position="35"/>
    </location>
</feature>
<sequence>MFHLSGFPMLSDIIFWQVFVIATLAMVVGSQAIILTTFSIISQCRALNCFPRVEIVHTSNNIQGQIYIPEVNWVLMLLCLVVVVGFRDTATIGNAYGLAVITVMFVTALLMFLIISTVWKRDVFLAFLFVAYKKEGKSVTTIGISVTTNSHRFTYMH</sequence>
<keyword evidence="3" id="KW-1133">Transmembrane helix</keyword>
<dbReference type="GO" id="GO:0015079">
    <property type="term" value="F:potassium ion transmembrane transporter activity"/>
    <property type="evidence" value="ECO:0007669"/>
    <property type="project" value="InterPro"/>
</dbReference>
<evidence type="ECO:0000313" key="5">
    <source>
        <dbReference type="EMBL" id="KAG6768262.1"/>
    </source>
</evidence>
<gene>
    <name evidence="5" type="ORF">POTOM_027160</name>
</gene>
<dbReference type="GO" id="GO:0005886">
    <property type="term" value="C:plasma membrane"/>
    <property type="evidence" value="ECO:0007669"/>
    <property type="project" value="UniProtKB-SubCell"/>
</dbReference>
<reference evidence="5" key="1">
    <citation type="journal article" date="2020" name="bioRxiv">
        <title>Hybrid origin of Populus tomentosa Carr. identified through genome sequencing and phylogenomic analysis.</title>
        <authorList>
            <person name="An X."/>
            <person name="Gao K."/>
            <person name="Chen Z."/>
            <person name="Li J."/>
            <person name="Yang X."/>
            <person name="Yang X."/>
            <person name="Zhou J."/>
            <person name="Guo T."/>
            <person name="Zhao T."/>
            <person name="Huang S."/>
            <person name="Miao D."/>
            <person name="Khan W.U."/>
            <person name="Rao P."/>
            <person name="Ye M."/>
            <person name="Lei B."/>
            <person name="Liao W."/>
            <person name="Wang J."/>
            <person name="Ji L."/>
            <person name="Li Y."/>
            <person name="Guo B."/>
            <person name="Mustafa N.S."/>
            <person name="Li S."/>
            <person name="Yun Q."/>
            <person name="Keller S.R."/>
            <person name="Mao J."/>
            <person name="Zhang R."/>
            <person name="Strauss S.H."/>
        </authorList>
    </citation>
    <scope>NUCLEOTIDE SEQUENCE</scope>
    <source>
        <strain evidence="5">GM15</strain>
        <tissue evidence="5">Leaf</tissue>
    </source>
</reference>
<accession>A0A8X8CVX3</accession>
<keyword evidence="3" id="KW-0472">Membrane</keyword>
<dbReference type="PANTHER" id="PTHR30540">
    <property type="entry name" value="OSMOTIC STRESS POTASSIUM TRANSPORTER"/>
    <property type="match status" value="1"/>
</dbReference>
<protein>
    <recommendedName>
        <fullName evidence="4">K+ potassium transporter integral membrane domain-containing protein</fullName>
    </recommendedName>
</protein>
<comment type="similarity">
    <text evidence="2">Belongs to the HAK/KUP transporter (TC 2.A.72.3) family.</text>
</comment>
<feature type="transmembrane region" description="Helical" evidence="3">
    <location>
        <begin position="98"/>
        <end position="119"/>
    </location>
</feature>
<organism evidence="5 6">
    <name type="scientific">Populus tomentosa</name>
    <name type="common">Chinese white poplar</name>
    <dbReference type="NCBI Taxonomy" id="118781"/>
    <lineage>
        <taxon>Eukaryota</taxon>
        <taxon>Viridiplantae</taxon>
        <taxon>Streptophyta</taxon>
        <taxon>Embryophyta</taxon>
        <taxon>Tracheophyta</taxon>
        <taxon>Spermatophyta</taxon>
        <taxon>Magnoliopsida</taxon>
        <taxon>eudicotyledons</taxon>
        <taxon>Gunneridae</taxon>
        <taxon>Pentapetalae</taxon>
        <taxon>rosids</taxon>
        <taxon>fabids</taxon>
        <taxon>Malpighiales</taxon>
        <taxon>Salicaceae</taxon>
        <taxon>Saliceae</taxon>
        <taxon>Populus</taxon>
    </lineage>
</organism>
<evidence type="ECO:0000313" key="6">
    <source>
        <dbReference type="Proteomes" id="UP000886885"/>
    </source>
</evidence>
<dbReference type="EMBL" id="JAAWWB010000013">
    <property type="protein sequence ID" value="KAG6768262.1"/>
    <property type="molecule type" value="Genomic_DNA"/>
</dbReference>
<evidence type="ECO:0000256" key="1">
    <source>
        <dbReference type="ARBA" id="ARBA00004651"/>
    </source>
</evidence>
<name>A0A8X8CVX3_POPTO</name>